<keyword evidence="1" id="KW-0812">Transmembrane</keyword>
<feature type="transmembrane region" description="Helical" evidence="1">
    <location>
        <begin position="6"/>
        <end position="38"/>
    </location>
</feature>
<feature type="transmembrane region" description="Helical" evidence="1">
    <location>
        <begin position="74"/>
        <end position="94"/>
    </location>
</feature>
<evidence type="ECO:0000313" key="3">
    <source>
        <dbReference type="Proteomes" id="UP000199075"/>
    </source>
</evidence>
<dbReference type="Pfam" id="PF04632">
    <property type="entry name" value="FUSC"/>
    <property type="match status" value="1"/>
</dbReference>
<protein>
    <submittedName>
        <fullName evidence="2">Fusaric acid resistance protein family protein</fullName>
    </submittedName>
</protein>
<dbReference type="InterPro" id="IPR006726">
    <property type="entry name" value="PHBA_efflux_AaeB/fusaric-R"/>
</dbReference>
<gene>
    <name evidence="2" type="ORF">SAMN04487957_104222</name>
</gene>
<organism evidence="2 3">
    <name type="scientific">Halomonas shengliensis</name>
    <dbReference type="NCBI Taxonomy" id="419597"/>
    <lineage>
        <taxon>Bacteria</taxon>
        <taxon>Pseudomonadati</taxon>
        <taxon>Pseudomonadota</taxon>
        <taxon>Gammaproteobacteria</taxon>
        <taxon>Oceanospirillales</taxon>
        <taxon>Halomonadaceae</taxon>
        <taxon>Halomonas</taxon>
    </lineage>
</organism>
<dbReference type="GO" id="GO:0005886">
    <property type="term" value="C:plasma membrane"/>
    <property type="evidence" value="ECO:0007669"/>
    <property type="project" value="InterPro"/>
</dbReference>
<keyword evidence="1" id="KW-0472">Membrane</keyword>
<sequence length="302" mass="33706">MLRTTGVLLLIGLVWVATGWSAGAYVMLGTSVMVTLFSTFENPAWIMRRILAWQAAGALCALALRWLLWPLADAEWQLVALMLPLILVTVVPFLHRRTQNGSMDYVMILLLLSQPALPLTGSIGHSLAVVAGPLAALIAFRLVFPTNARRRRRHLERMMLSELEALASRGDSRRETLWQARLYHRVMRLVHWSHLQGDATHRVVDASLAVLTLGETLEALHRFASDERDPGTRRRLAASLRRVARLRQAPQEAAAALERLAHTLARRQRVELARQARHAAGLLRENQGFFGSGAHQATPASR</sequence>
<accession>A0A1H0HLK2</accession>
<keyword evidence="1" id="KW-1133">Transmembrane helix</keyword>
<keyword evidence="3" id="KW-1185">Reference proteome</keyword>
<dbReference type="EMBL" id="FNIV01000004">
    <property type="protein sequence ID" value="SDO20088.1"/>
    <property type="molecule type" value="Genomic_DNA"/>
</dbReference>
<proteinExistence type="predicted"/>
<dbReference type="Proteomes" id="UP000199075">
    <property type="component" value="Unassembled WGS sequence"/>
</dbReference>
<feature type="transmembrane region" description="Helical" evidence="1">
    <location>
        <begin position="50"/>
        <end position="68"/>
    </location>
</feature>
<dbReference type="AlphaFoldDB" id="A0A1H0HLK2"/>
<feature type="transmembrane region" description="Helical" evidence="1">
    <location>
        <begin position="123"/>
        <end position="144"/>
    </location>
</feature>
<dbReference type="GO" id="GO:0022857">
    <property type="term" value="F:transmembrane transporter activity"/>
    <property type="evidence" value="ECO:0007669"/>
    <property type="project" value="InterPro"/>
</dbReference>
<name>A0A1H0HLK2_9GAMM</name>
<reference evidence="3" key="1">
    <citation type="submission" date="2016-10" db="EMBL/GenBank/DDBJ databases">
        <authorList>
            <person name="Varghese N."/>
            <person name="Submissions S."/>
        </authorList>
    </citation>
    <scope>NUCLEOTIDE SEQUENCE [LARGE SCALE GENOMIC DNA]</scope>
    <source>
        <strain evidence="3">CGMCC 1.6444</strain>
    </source>
</reference>
<evidence type="ECO:0000313" key="2">
    <source>
        <dbReference type="EMBL" id="SDO20088.1"/>
    </source>
</evidence>
<evidence type="ECO:0000256" key="1">
    <source>
        <dbReference type="SAM" id="Phobius"/>
    </source>
</evidence>